<accession>A0AB74ITZ7</accession>
<dbReference type="GO" id="GO:0022857">
    <property type="term" value="F:transmembrane transporter activity"/>
    <property type="evidence" value="ECO:0007669"/>
    <property type="project" value="TreeGrafter"/>
</dbReference>
<comment type="caution">
    <text evidence="6">The sequence shown here is derived from an EMBL/GenBank/DDBJ whole genome shotgun (WGS) entry which is preliminary data.</text>
</comment>
<gene>
    <name evidence="6" type="ORF">D6D21_06581</name>
</gene>
<dbReference type="Proteomes" id="UP000309076">
    <property type="component" value="Unassembled WGS sequence"/>
</dbReference>
<comment type="subcellular location">
    <subcellularLocation>
        <location evidence="1">Membrane</location>
        <topology evidence="1">Multi-pass membrane protein</topology>
    </subcellularLocation>
</comment>
<evidence type="ECO:0000256" key="1">
    <source>
        <dbReference type="ARBA" id="ARBA00004141"/>
    </source>
</evidence>
<dbReference type="Gene3D" id="1.20.1250.20">
    <property type="entry name" value="MFS general substrate transporter like domains"/>
    <property type="match status" value="1"/>
</dbReference>
<dbReference type="EMBL" id="QZAM01000135">
    <property type="protein sequence ID" value="THW40916.1"/>
    <property type="molecule type" value="Genomic_DNA"/>
</dbReference>
<dbReference type="PANTHER" id="PTHR43791">
    <property type="entry name" value="PERMEASE-RELATED"/>
    <property type="match status" value="1"/>
</dbReference>
<keyword evidence="2" id="KW-0813">Transport</keyword>
<evidence type="ECO:0000313" key="6">
    <source>
        <dbReference type="EMBL" id="THW40916.1"/>
    </source>
</evidence>
<sequence>MADADIYSKGRKWYYWYHPADSHAERKLVAKLDLLIVTYAFITYWAKYLDQSNLNNAYVSGMSDDLGFEGNELVHFQTMYNLGAVLGQLPFALLFPKIRMNILVPALDILWGVFTLL</sequence>
<keyword evidence="4" id="KW-1133">Transmembrane helix</keyword>
<dbReference type="SUPFAM" id="SSF103473">
    <property type="entry name" value="MFS general substrate transporter"/>
    <property type="match status" value="1"/>
</dbReference>
<keyword evidence="5" id="KW-0472">Membrane</keyword>
<dbReference type="PANTHER" id="PTHR43791:SF15">
    <property type="entry name" value="TRANSPORTER SEO1-RELATED"/>
    <property type="match status" value="1"/>
</dbReference>
<proteinExistence type="predicted"/>
<name>A0AB74ITZ7_AURPU</name>
<evidence type="ECO:0000256" key="2">
    <source>
        <dbReference type="ARBA" id="ARBA00022448"/>
    </source>
</evidence>
<evidence type="ECO:0000256" key="5">
    <source>
        <dbReference type="ARBA" id="ARBA00023136"/>
    </source>
</evidence>
<evidence type="ECO:0000256" key="3">
    <source>
        <dbReference type="ARBA" id="ARBA00022692"/>
    </source>
</evidence>
<dbReference type="AlphaFoldDB" id="A0AB74ITZ7"/>
<protein>
    <recommendedName>
        <fullName evidence="8">MFS general substrate transporter</fullName>
    </recommendedName>
</protein>
<organism evidence="6 7">
    <name type="scientific">Aureobasidium pullulans</name>
    <name type="common">Black yeast</name>
    <name type="synonym">Pullularia pullulans</name>
    <dbReference type="NCBI Taxonomy" id="5580"/>
    <lineage>
        <taxon>Eukaryota</taxon>
        <taxon>Fungi</taxon>
        <taxon>Dikarya</taxon>
        <taxon>Ascomycota</taxon>
        <taxon>Pezizomycotina</taxon>
        <taxon>Dothideomycetes</taxon>
        <taxon>Dothideomycetidae</taxon>
        <taxon>Dothideales</taxon>
        <taxon>Saccotheciaceae</taxon>
        <taxon>Aureobasidium</taxon>
    </lineage>
</organism>
<evidence type="ECO:0000313" key="7">
    <source>
        <dbReference type="Proteomes" id="UP000309076"/>
    </source>
</evidence>
<reference evidence="6 7" key="1">
    <citation type="submission" date="2018-10" db="EMBL/GenBank/DDBJ databases">
        <title>Fifty Aureobasidium pullulans genomes reveal a recombining polyextremotolerant generalist.</title>
        <authorList>
            <person name="Gostincar C."/>
            <person name="Turk M."/>
            <person name="Zajc J."/>
            <person name="Gunde-Cimerman N."/>
        </authorList>
    </citation>
    <scope>NUCLEOTIDE SEQUENCE [LARGE SCALE GENOMIC DNA]</scope>
    <source>
        <strain evidence="6 7">EXF-10796</strain>
    </source>
</reference>
<dbReference type="GO" id="GO:0016020">
    <property type="term" value="C:membrane"/>
    <property type="evidence" value="ECO:0007669"/>
    <property type="project" value="UniProtKB-SubCell"/>
</dbReference>
<evidence type="ECO:0000256" key="4">
    <source>
        <dbReference type="ARBA" id="ARBA00022989"/>
    </source>
</evidence>
<evidence type="ECO:0008006" key="8">
    <source>
        <dbReference type="Google" id="ProtNLM"/>
    </source>
</evidence>
<keyword evidence="3" id="KW-0812">Transmembrane</keyword>
<dbReference type="InterPro" id="IPR036259">
    <property type="entry name" value="MFS_trans_sf"/>
</dbReference>